<name>A0A2Z4Q622_9CAUD</name>
<accession>A0A2Z4Q622</accession>
<proteinExistence type="predicted"/>
<dbReference type="Proteomes" id="UP000251585">
    <property type="component" value="Segment"/>
</dbReference>
<organism evidence="1 2">
    <name type="scientific">Microbacterium phage Floof</name>
    <dbReference type="NCBI Taxonomy" id="2201433"/>
    <lineage>
        <taxon>Viruses</taxon>
        <taxon>Duplodnaviria</taxon>
        <taxon>Heunggongvirae</taxon>
        <taxon>Uroviricota</taxon>
        <taxon>Caudoviricetes</taxon>
        <taxon>Casidaviridae</taxon>
        <taxon>Percivalvirus</taxon>
        <taxon>Percivalvirus floof</taxon>
    </lineage>
</organism>
<protein>
    <submittedName>
        <fullName evidence="1">Uncharacterized protein</fullName>
    </submittedName>
</protein>
<reference evidence="2" key="1">
    <citation type="submission" date="2018-04" db="EMBL/GenBank/DDBJ databases">
        <authorList>
            <person name="Go L.Y."/>
            <person name="Mitchell J.A."/>
        </authorList>
    </citation>
    <scope>NUCLEOTIDE SEQUENCE [LARGE SCALE GENOMIC DNA]</scope>
</reference>
<dbReference type="EMBL" id="MH271298">
    <property type="protein sequence ID" value="AWY04913.1"/>
    <property type="molecule type" value="Genomic_DNA"/>
</dbReference>
<evidence type="ECO:0000313" key="2">
    <source>
        <dbReference type="Proteomes" id="UP000251585"/>
    </source>
</evidence>
<gene>
    <name evidence="1" type="primary">78</name>
    <name evidence="1" type="ORF">PBI_FLOOF_78</name>
</gene>
<sequence>MSALAEPPELPQPGSFASSALDRKLLAMYQDPLNEATESPADFFARRLTARAVDAARSQGLSVHAFISAAARQLVAVAELLPALPTPEELEAELSYLETLPTAEEGGA</sequence>
<evidence type="ECO:0000313" key="1">
    <source>
        <dbReference type="EMBL" id="AWY04913.1"/>
    </source>
</evidence>
<keyword evidence="2" id="KW-1185">Reference proteome</keyword>